<reference evidence="2" key="1">
    <citation type="submission" date="2021-02" db="EMBL/GenBank/DDBJ databases">
        <authorList>
            <person name="Nowell W R."/>
        </authorList>
    </citation>
    <scope>NUCLEOTIDE SEQUENCE</scope>
</reference>
<evidence type="ECO:0000256" key="1">
    <source>
        <dbReference type="SAM" id="MobiDB-lite"/>
    </source>
</evidence>
<feature type="region of interest" description="Disordered" evidence="1">
    <location>
        <begin position="1"/>
        <end position="29"/>
    </location>
</feature>
<feature type="compositionally biased region" description="Acidic residues" evidence="1">
    <location>
        <begin position="18"/>
        <end position="27"/>
    </location>
</feature>
<proteinExistence type="predicted"/>
<protein>
    <submittedName>
        <fullName evidence="2">Uncharacterized protein</fullName>
    </submittedName>
</protein>
<accession>A0A821N8X1</accession>
<feature type="non-terminal residue" evidence="2">
    <location>
        <position position="63"/>
    </location>
</feature>
<keyword evidence="3" id="KW-1185">Reference proteome</keyword>
<name>A0A821N8X1_9BILA</name>
<comment type="caution">
    <text evidence="2">The sequence shown here is derived from an EMBL/GenBank/DDBJ whole genome shotgun (WGS) entry which is preliminary data.</text>
</comment>
<evidence type="ECO:0000313" key="3">
    <source>
        <dbReference type="Proteomes" id="UP000663866"/>
    </source>
</evidence>
<organism evidence="2 3">
    <name type="scientific">Rotaria magnacalcarata</name>
    <dbReference type="NCBI Taxonomy" id="392030"/>
    <lineage>
        <taxon>Eukaryota</taxon>
        <taxon>Metazoa</taxon>
        <taxon>Spiralia</taxon>
        <taxon>Gnathifera</taxon>
        <taxon>Rotifera</taxon>
        <taxon>Eurotatoria</taxon>
        <taxon>Bdelloidea</taxon>
        <taxon>Philodinida</taxon>
        <taxon>Philodinidae</taxon>
        <taxon>Rotaria</taxon>
    </lineage>
</organism>
<dbReference type="Proteomes" id="UP000663866">
    <property type="component" value="Unassembled WGS sequence"/>
</dbReference>
<evidence type="ECO:0000313" key="2">
    <source>
        <dbReference type="EMBL" id="CAF4783456.1"/>
    </source>
</evidence>
<sequence length="63" mass="7114">EDVLPPTRGRLTSRDELDTQFDMDTEDDKARSKAAAIPIRQSDLDTLPSRVATLKISERIDRS</sequence>
<dbReference type="AlphaFoldDB" id="A0A821N8X1"/>
<dbReference type="EMBL" id="CAJOBG010122300">
    <property type="protein sequence ID" value="CAF4783456.1"/>
    <property type="molecule type" value="Genomic_DNA"/>
</dbReference>
<gene>
    <name evidence="2" type="ORF">OVN521_LOCUS51262</name>
</gene>
<feature type="non-terminal residue" evidence="2">
    <location>
        <position position="1"/>
    </location>
</feature>